<evidence type="ECO:0000256" key="3">
    <source>
        <dbReference type="ARBA" id="ARBA00022833"/>
    </source>
</evidence>
<dbReference type="InterPro" id="IPR006913">
    <property type="entry name" value="CENP-V/GFA"/>
</dbReference>
<evidence type="ECO:0000256" key="2">
    <source>
        <dbReference type="ARBA" id="ARBA00022723"/>
    </source>
</evidence>
<dbReference type="GO" id="GO:0046872">
    <property type="term" value="F:metal ion binding"/>
    <property type="evidence" value="ECO:0007669"/>
    <property type="project" value="UniProtKB-KW"/>
</dbReference>
<gene>
    <name evidence="6" type="ORF">MNBD_GAMMA09-1648</name>
</gene>
<evidence type="ECO:0000259" key="5">
    <source>
        <dbReference type="PROSITE" id="PS51891"/>
    </source>
</evidence>
<protein>
    <recommendedName>
        <fullName evidence="5">CENP-V/GFA domain-containing protein</fullName>
    </recommendedName>
</protein>
<dbReference type="Gene3D" id="3.90.1590.10">
    <property type="entry name" value="glutathione-dependent formaldehyde- activating enzyme (gfa)"/>
    <property type="match status" value="1"/>
</dbReference>
<dbReference type="EMBL" id="UOFI01000151">
    <property type="protein sequence ID" value="VAW69319.1"/>
    <property type="molecule type" value="Genomic_DNA"/>
</dbReference>
<sequence>MISTATCCCANVSITISGKPAINAVCHCDNCKKRTGSAFGLSIYVKNQQIIRISGDTEIYALNNNDVRQKRHFCKNCGTTLYWTVSSLADYTGIAGGCFDNNPLPEPNYTLSNESRLSWLQLPSYFKKHIEPDAIK</sequence>
<keyword evidence="2" id="KW-0479">Metal-binding</keyword>
<feature type="domain" description="CENP-V/GFA" evidence="5">
    <location>
        <begin position="3"/>
        <end position="126"/>
    </location>
</feature>
<evidence type="ECO:0000256" key="1">
    <source>
        <dbReference type="ARBA" id="ARBA00005495"/>
    </source>
</evidence>
<dbReference type="SUPFAM" id="SSF51316">
    <property type="entry name" value="Mss4-like"/>
    <property type="match status" value="1"/>
</dbReference>
<dbReference type="PROSITE" id="PS51891">
    <property type="entry name" value="CENP_V_GFA"/>
    <property type="match status" value="1"/>
</dbReference>
<reference evidence="6" key="1">
    <citation type="submission" date="2018-06" db="EMBL/GenBank/DDBJ databases">
        <authorList>
            <person name="Zhirakovskaya E."/>
        </authorList>
    </citation>
    <scope>NUCLEOTIDE SEQUENCE</scope>
</reference>
<keyword evidence="4" id="KW-0456">Lyase</keyword>
<dbReference type="PANTHER" id="PTHR33337">
    <property type="entry name" value="GFA DOMAIN-CONTAINING PROTEIN"/>
    <property type="match status" value="1"/>
</dbReference>
<keyword evidence="3" id="KW-0862">Zinc</keyword>
<dbReference type="Pfam" id="PF04828">
    <property type="entry name" value="GFA"/>
    <property type="match status" value="1"/>
</dbReference>
<evidence type="ECO:0000256" key="4">
    <source>
        <dbReference type="ARBA" id="ARBA00023239"/>
    </source>
</evidence>
<dbReference type="GO" id="GO:0016846">
    <property type="term" value="F:carbon-sulfur lyase activity"/>
    <property type="evidence" value="ECO:0007669"/>
    <property type="project" value="InterPro"/>
</dbReference>
<dbReference type="AlphaFoldDB" id="A0A3B0Y562"/>
<proteinExistence type="inferred from homology"/>
<accession>A0A3B0Y562</accession>
<evidence type="ECO:0000313" key="6">
    <source>
        <dbReference type="EMBL" id="VAW69319.1"/>
    </source>
</evidence>
<name>A0A3B0Y562_9ZZZZ</name>
<organism evidence="6">
    <name type="scientific">hydrothermal vent metagenome</name>
    <dbReference type="NCBI Taxonomy" id="652676"/>
    <lineage>
        <taxon>unclassified sequences</taxon>
        <taxon>metagenomes</taxon>
        <taxon>ecological metagenomes</taxon>
    </lineage>
</organism>
<dbReference type="PANTHER" id="PTHR33337:SF40">
    <property type="entry name" value="CENP-V_GFA DOMAIN-CONTAINING PROTEIN-RELATED"/>
    <property type="match status" value="1"/>
</dbReference>
<comment type="similarity">
    <text evidence="1">Belongs to the Gfa family.</text>
</comment>
<dbReference type="InterPro" id="IPR011057">
    <property type="entry name" value="Mss4-like_sf"/>
</dbReference>